<dbReference type="Pfam" id="PF21233">
    <property type="entry name" value="WHD_RIOX1"/>
    <property type="match status" value="1"/>
</dbReference>
<evidence type="ECO:0000256" key="12">
    <source>
        <dbReference type="ARBA" id="ARBA00025670"/>
    </source>
</evidence>
<evidence type="ECO:0000256" key="6">
    <source>
        <dbReference type="ARBA" id="ARBA00022964"/>
    </source>
</evidence>
<evidence type="ECO:0000256" key="8">
    <source>
        <dbReference type="ARBA" id="ARBA00023004"/>
    </source>
</evidence>
<name>A0A8B7NU96_HYAAZ</name>
<evidence type="ECO:0000313" key="17">
    <source>
        <dbReference type="RefSeq" id="XP_018017338.1"/>
    </source>
</evidence>
<evidence type="ECO:0000256" key="9">
    <source>
        <dbReference type="ARBA" id="ARBA00023015"/>
    </source>
</evidence>
<dbReference type="GO" id="GO:0005730">
    <property type="term" value="C:nucleolus"/>
    <property type="evidence" value="ECO:0007669"/>
    <property type="project" value="TreeGrafter"/>
</dbReference>
<dbReference type="CDD" id="cd02208">
    <property type="entry name" value="cupin_RmlC-like"/>
    <property type="match status" value="1"/>
</dbReference>
<dbReference type="GO" id="GO:0005506">
    <property type="term" value="F:iron ion binding"/>
    <property type="evidence" value="ECO:0007669"/>
    <property type="project" value="UniProtKB-UniRule"/>
</dbReference>
<organism evidence="16 17">
    <name type="scientific">Hyalella azteca</name>
    <name type="common">Amphipod</name>
    <dbReference type="NCBI Taxonomy" id="294128"/>
    <lineage>
        <taxon>Eukaryota</taxon>
        <taxon>Metazoa</taxon>
        <taxon>Ecdysozoa</taxon>
        <taxon>Arthropoda</taxon>
        <taxon>Crustacea</taxon>
        <taxon>Multicrustacea</taxon>
        <taxon>Malacostraca</taxon>
        <taxon>Eumalacostraca</taxon>
        <taxon>Peracarida</taxon>
        <taxon>Amphipoda</taxon>
        <taxon>Senticaudata</taxon>
        <taxon>Talitrida</taxon>
        <taxon>Talitroidea</taxon>
        <taxon>Hyalellidae</taxon>
        <taxon>Hyalella</taxon>
    </lineage>
</organism>
<sequence>MPAISSHSTQRQQSAVSFYVSQKKKLSVPMKKKKSKKGKAIDKLVKTVKAPGQGSSSARNCEASLLTVQDKTLVVAKTKKSSMPQKNKQIKKTSCDLSSNLEMENRVVKQCPLKNKKIKDKKLENHSERAMNQRSDELSTGLLAKKLRPESNSSLAFSVSAKSDSTSNENGNGCVKKEKISTFSMRPKINTKPRKLTVKPKNFTELLNTLNCVGDSKNSGRTLFAYLIKSYSHYPGKDFYSYFKNDFWESKPILIQRKLPHYFDGLFSMDTFDKILREQYIEYTKNLDVTSYSDGVRQTHNPSGRAYAAVVWDYFSNGCSLRLLNPQTFHEPVWRTLSVLQELFGSFCGANIYLTPAGTQGFAPHWDDIEAFVLQLEGKKRWRVYNPRSAEEVLPRYSSPNLTQEEIGEPIIDVVLEPGDTLYFPRGYIHQAEAVSDTYSLHITISMYQKNAWVDVLEKIFSPASLNGMAEKDVSLRKGLPIGCIGYMGSTAAQIYANDVWKNERCSNISNLRKKFKEEVMSRVSSMLTEDVLDRAMDEFARQFVRVALPPCPTEADKECTVEYDGEYWHSTMFRGRAEIEPETKIKLLGSSTLRVVQEWGDAKDEYRVYHSVENSREYEGREEQFVVVDKKHLPAVQHLIIMYPRYTAIEDLPLATLEDKMTVAMSLWEQRLVITETPLPSDDYSSSNESNSSSE</sequence>
<evidence type="ECO:0000256" key="3">
    <source>
        <dbReference type="ARBA" id="ARBA00022491"/>
    </source>
</evidence>
<dbReference type="Proteomes" id="UP000694843">
    <property type="component" value="Unplaced"/>
</dbReference>
<comment type="cofactor">
    <cofactor evidence="14">
        <name>Fe(2+)</name>
        <dbReference type="ChEBI" id="CHEBI:29033"/>
    </cofactor>
    <text evidence="14">Binds 1 Fe(2+) ion per subunit.</text>
</comment>
<dbReference type="InterPro" id="IPR049043">
    <property type="entry name" value="WHD_RIOX1"/>
</dbReference>
<comment type="function">
    <text evidence="12">Oxygenase that can act as both a histone lysine demethylase and a ribosomal histidine hydroxylase. Specifically demethylates 'Lys-4' (H3K4me) and 'Lys-36' (H3K36me) of histone H3, thereby playing a central role in histone code.</text>
</comment>
<dbReference type="OrthoDB" id="425950at2759"/>
<evidence type="ECO:0000313" key="16">
    <source>
        <dbReference type="Proteomes" id="UP000694843"/>
    </source>
</evidence>
<comment type="catalytic activity">
    <reaction evidence="13 14">
        <text>N(6),N(6)-dimethyl-L-lysyl(36)-[histone H3] + 2 2-oxoglutarate + 2 O2 = L-lysyl(36)-[histone H3] + 2 formaldehyde + 2 succinate + 2 CO2</text>
        <dbReference type="Rhea" id="RHEA:42032"/>
        <dbReference type="Rhea" id="RHEA-COMP:9785"/>
        <dbReference type="Rhea" id="RHEA-COMP:9787"/>
        <dbReference type="ChEBI" id="CHEBI:15379"/>
        <dbReference type="ChEBI" id="CHEBI:16526"/>
        <dbReference type="ChEBI" id="CHEBI:16810"/>
        <dbReference type="ChEBI" id="CHEBI:16842"/>
        <dbReference type="ChEBI" id="CHEBI:29969"/>
        <dbReference type="ChEBI" id="CHEBI:30031"/>
        <dbReference type="ChEBI" id="CHEBI:61976"/>
        <dbReference type="EC" id="1.14.11.27"/>
    </reaction>
</comment>
<dbReference type="AlphaFoldDB" id="A0A8B7NU96"/>
<accession>A0A8B7NU96</accession>
<dbReference type="CTD" id="31374"/>
<dbReference type="PROSITE" id="PS51184">
    <property type="entry name" value="JMJC"/>
    <property type="match status" value="1"/>
</dbReference>
<protein>
    <recommendedName>
        <fullName evidence="14">Bifunctional lysine-specific demethylase and histidyl-hydroxylase</fullName>
        <ecNumber evidence="14">1.14.11.27</ecNumber>
    </recommendedName>
</protein>
<evidence type="ECO:0000256" key="15">
    <source>
        <dbReference type="SAM" id="MobiDB-lite"/>
    </source>
</evidence>
<dbReference type="GeneID" id="108673958"/>
<keyword evidence="16" id="KW-1185">Reference proteome</keyword>
<reference evidence="17" key="1">
    <citation type="submission" date="2025-08" db="UniProtKB">
        <authorList>
            <consortium name="RefSeq"/>
        </authorList>
    </citation>
    <scope>IDENTIFICATION</scope>
    <source>
        <tissue evidence="17">Whole organism</tissue>
    </source>
</reference>
<dbReference type="Pfam" id="PF08007">
    <property type="entry name" value="JmjC_2"/>
    <property type="match status" value="1"/>
</dbReference>
<dbReference type="PANTHER" id="PTHR13096">
    <property type="entry name" value="MINA53 MYC INDUCED NUCLEAR ANTIGEN"/>
    <property type="match status" value="1"/>
</dbReference>
<dbReference type="GO" id="GO:0032453">
    <property type="term" value="F:histone H3K4 demethylase activity"/>
    <property type="evidence" value="ECO:0007669"/>
    <property type="project" value="TreeGrafter"/>
</dbReference>
<dbReference type="FunFam" id="3.90.930.40:FF:000001">
    <property type="entry name" value="ribosomal oxygenase 1 isoform X1"/>
    <property type="match status" value="1"/>
</dbReference>
<keyword evidence="3" id="KW-0678">Repressor</keyword>
<dbReference type="KEGG" id="hazt:108673958"/>
<dbReference type="GO" id="GO:0140680">
    <property type="term" value="F:histone H3K36me/H3K36me2 demethylase activity"/>
    <property type="evidence" value="ECO:0007669"/>
    <property type="project" value="UniProtKB-EC"/>
</dbReference>
<evidence type="ECO:0000256" key="1">
    <source>
        <dbReference type="ARBA" id="ARBA00004123"/>
    </source>
</evidence>
<evidence type="ECO:0000256" key="11">
    <source>
        <dbReference type="ARBA" id="ARBA00023242"/>
    </source>
</evidence>
<keyword evidence="9 14" id="KW-0805">Transcription regulation</keyword>
<keyword evidence="11 14" id="KW-0539">Nucleus</keyword>
<keyword evidence="4 14" id="KW-0479">Metal-binding</keyword>
<keyword evidence="7 14" id="KW-0560">Oxidoreductase</keyword>
<evidence type="ECO:0000256" key="5">
    <source>
        <dbReference type="ARBA" id="ARBA00022853"/>
    </source>
</evidence>
<feature type="compositionally biased region" description="Basic residues" evidence="15">
    <location>
        <begin position="22"/>
        <end position="38"/>
    </location>
</feature>
<evidence type="ECO:0000256" key="14">
    <source>
        <dbReference type="RuleBase" id="RU366061"/>
    </source>
</evidence>
<comment type="subcellular location">
    <subcellularLocation>
        <location evidence="1 14">Nucleus</location>
    </subcellularLocation>
</comment>
<dbReference type="RefSeq" id="XP_018017338.1">
    <property type="nucleotide sequence ID" value="XM_018161849.2"/>
</dbReference>
<evidence type="ECO:0000256" key="4">
    <source>
        <dbReference type="ARBA" id="ARBA00022723"/>
    </source>
</evidence>
<dbReference type="InterPro" id="IPR039994">
    <property type="entry name" value="NO66-like"/>
</dbReference>
<keyword evidence="10 14" id="KW-0804">Transcription</keyword>
<dbReference type="EC" id="1.14.11.27" evidence="14"/>
<dbReference type="Gene3D" id="3.90.930.40">
    <property type="match status" value="1"/>
</dbReference>
<evidence type="ECO:0000256" key="7">
    <source>
        <dbReference type="ARBA" id="ARBA00023002"/>
    </source>
</evidence>
<dbReference type="Gene3D" id="2.60.120.650">
    <property type="entry name" value="Cupin"/>
    <property type="match status" value="1"/>
</dbReference>
<dbReference type="InterPro" id="IPR003347">
    <property type="entry name" value="JmjC_dom"/>
</dbReference>
<gene>
    <name evidence="17" type="primary">LOC108673958</name>
</gene>
<dbReference type="PANTHER" id="PTHR13096:SF8">
    <property type="entry name" value="RIBOSOMAL OXYGENASE 1"/>
    <property type="match status" value="1"/>
</dbReference>
<evidence type="ECO:0000256" key="13">
    <source>
        <dbReference type="ARBA" id="ARBA00047915"/>
    </source>
</evidence>
<feature type="compositionally biased region" description="Polar residues" evidence="15">
    <location>
        <begin position="1"/>
        <end position="20"/>
    </location>
</feature>
<keyword evidence="6 14" id="KW-0223">Dioxygenase</keyword>
<keyword evidence="8 14" id="KW-0408">Iron</keyword>
<evidence type="ECO:0000256" key="2">
    <source>
        <dbReference type="ARBA" id="ARBA00010309"/>
    </source>
</evidence>
<proteinExistence type="inferred from homology"/>
<dbReference type="SUPFAM" id="SSF51197">
    <property type="entry name" value="Clavaminate synthase-like"/>
    <property type="match status" value="1"/>
</dbReference>
<dbReference type="Gene3D" id="1.10.10.1500">
    <property type="entry name" value="JmjC domain-containing ribosomal oxygenase (ROX), dimer domain"/>
    <property type="match status" value="1"/>
</dbReference>
<evidence type="ECO:0000256" key="10">
    <source>
        <dbReference type="ARBA" id="ARBA00023163"/>
    </source>
</evidence>
<comment type="similarity">
    <text evidence="2">Belongs to the ROX family. NO66 subfamily.</text>
</comment>
<feature type="region of interest" description="Disordered" evidence="15">
    <location>
        <begin position="1"/>
        <end position="44"/>
    </location>
</feature>
<dbReference type="FunFam" id="2.60.120.650:FF:000013">
    <property type="entry name" value="Ribosomal oxygenase 1"/>
    <property type="match status" value="1"/>
</dbReference>
<keyword evidence="5" id="KW-0156">Chromatin regulator</keyword>